<accession>A0A9W6PNG0</accession>
<name>A0A9W6PNG0_9ACTN</name>
<feature type="compositionally biased region" description="Polar residues" evidence="1">
    <location>
        <begin position="35"/>
        <end position="46"/>
    </location>
</feature>
<evidence type="ECO:0000256" key="1">
    <source>
        <dbReference type="SAM" id="MobiDB-lite"/>
    </source>
</evidence>
<organism evidence="2 3">
    <name type="scientific">Kitasatospora phosalacinea</name>
    <dbReference type="NCBI Taxonomy" id="2065"/>
    <lineage>
        <taxon>Bacteria</taxon>
        <taxon>Bacillati</taxon>
        <taxon>Actinomycetota</taxon>
        <taxon>Actinomycetes</taxon>
        <taxon>Kitasatosporales</taxon>
        <taxon>Streptomycetaceae</taxon>
        <taxon>Kitasatospora</taxon>
    </lineage>
</organism>
<sequence length="99" mass="10285">MRTPTRGMPDQSTAVMSPRFGTPGQCLARIADGAGSTSACQATSPPSAAITPRSSPPYPLHSEPISGPGRDGGRRAVTAATERGQESRRARPGRVAENR</sequence>
<evidence type="ECO:0000313" key="2">
    <source>
        <dbReference type="EMBL" id="GLW58006.1"/>
    </source>
</evidence>
<feature type="compositionally biased region" description="Basic and acidic residues" evidence="1">
    <location>
        <begin position="83"/>
        <end position="99"/>
    </location>
</feature>
<dbReference type="EMBL" id="BSRX01000046">
    <property type="protein sequence ID" value="GLW58006.1"/>
    <property type="molecule type" value="Genomic_DNA"/>
</dbReference>
<reference evidence="2" key="1">
    <citation type="submission" date="2023-02" db="EMBL/GenBank/DDBJ databases">
        <title>Kitasatospora phosalacinea NBRC 14362.</title>
        <authorList>
            <person name="Ichikawa N."/>
            <person name="Sato H."/>
            <person name="Tonouchi N."/>
        </authorList>
    </citation>
    <scope>NUCLEOTIDE SEQUENCE</scope>
    <source>
        <strain evidence="2">NBRC 14362</strain>
    </source>
</reference>
<gene>
    <name evidence="2" type="ORF">Kpho01_60170</name>
</gene>
<dbReference type="AlphaFoldDB" id="A0A9W6PNG0"/>
<dbReference type="Proteomes" id="UP001165143">
    <property type="component" value="Unassembled WGS sequence"/>
</dbReference>
<evidence type="ECO:0000313" key="3">
    <source>
        <dbReference type="Proteomes" id="UP001165143"/>
    </source>
</evidence>
<feature type="region of interest" description="Disordered" evidence="1">
    <location>
        <begin position="1"/>
        <end position="99"/>
    </location>
</feature>
<proteinExistence type="predicted"/>
<protein>
    <submittedName>
        <fullName evidence="2">Uncharacterized protein</fullName>
    </submittedName>
</protein>
<comment type="caution">
    <text evidence="2">The sequence shown here is derived from an EMBL/GenBank/DDBJ whole genome shotgun (WGS) entry which is preliminary data.</text>
</comment>